<organism evidence="1 2">
    <name type="scientific">Myotis myotis</name>
    <name type="common">Greater mouse-eared bat</name>
    <name type="synonym">Vespertilio myotis</name>
    <dbReference type="NCBI Taxonomy" id="51298"/>
    <lineage>
        <taxon>Eukaryota</taxon>
        <taxon>Metazoa</taxon>
        <taxon>Chordata</taxon>
        <taxon>Craniata</taxon>
        <taxon>Vertebrata</taxon>
        <taxon>Euteleostomi</taxon>
        <taxon>Mammalia</taxon>
        <taxon>Eutheria</taxon>
        <taxon>Laurasiatheria</taxon>
        <taxon>Chiroptera</taxon>
        <taxon>Yangochiroptera</taxon>
        <taxon>Vespertilionidae</taxon>
        <taxon>Myotis</taxon>
    </lineage>
</organism>
<proteinExistence type="predicted"/>
<sequence length="183" mass="19564">MVKGVNVMLPVSQPSSCAPGFQPHQVLVHPCGHHVNSGHPVGVRHRLAKRLFGTAEELGAGGLGPFSSLFCGLASKAASPDRTATVHPTGHTSQRHNELPAAVMTESHELDDLKQHTFTLSLFWRPEVRDEGASRLVLSGSCEGRCWCCQQPWCPGLVTSVPPVSASVVTVVSPVCMQISLFL</sequence>
<reference evidence="1 2" key="1">
    <citation type="journal article" date="2020" name="Nature">
        <title>Six reference-quality genomes reveal evolution of bat adaptations.</title>
        <authorList>
            <person name="Jebb D."/>
            <person name="Huang Z."/>
            <person name="Pippel M."/>
            <person name="Hughes G.M."/>
            <person name="Lavrichenko K."/>
            <person name="Devanna P."/>
            <person name="Winkler S."/>
            <person name="Jermiin L.S."/>
            <person name="Skirmuntt E.C."/>
            <person name="Katzourakis A."/>
            <person name="Burkitt-Gray L."/>
            <person name="Ray D.A."/>
            <person name="Sullivan K.A.M."/>
            <person name="Roscito J.G."/>
            <person name="Kirilenko B.M."/>
            <person name="Davalos L.M."/>
            <person name="Corthals A.P."/>
            <person name="Power M.L."/>
            <person name="Jones G."/>
            <person name="Ransome R.D."/>
            <person name="Dechmann D.K.N."/>
            <person name="Locatelli A.G."/>
            <person name="Puechmaille S.J."/>
            <person name="Fedrigo O."/>
            <person name="Jarvis E.D."/>
            <person name="Hiller M."/>
            <person name="Vernes S.C."/>
            <person name="Myers E.W."/>
            <person name="Teeling E.C."/>
        </authorList>
    </citation>
    <scope>NUCLEOTIDE SEQUENCE [LARGE SCALE GENOMIC DNA]</scope>
    <source>
        <strain evidence="1">MMyoMyo1</strain>
        <tissue evidence="1">Flight muscle</tissue>
    </source>
</reference>
<accession>A0A7J7XJE8</accession>
<comment type="caution">
    <text evidence="1">The sequence shown here is derived from an EMBL/GenBank/DDBJ whole genome shotgun (WGS) entry which is preliminary data.</text>
</comment>
<dbReference type="AlphaFoldDB" id="A0A7J7XJE8"/>
<gene>
    <name evidence="1" type="ORF">mMyoMyo1_015978</name>
</gene>
<evidence type="ECO:0000313" key="1">
    <source>
        <dbReference type="EMBL" id="KAF6349847.1"/>
    </source>
</evidence>
<protein>
    <submittedName>
        <fullName evidence="1">Polypyrimidine tract binding protein 1</fullName>
    </submittedName>
</protein>
<dbReference type="Proteomes" id="UP000527355">
    <property type="component" value="Unassembled WGS sequence"/>
</dbReference>
<evidence type="ECO:0000313" key="2">
    <source>
        <dbReference type="Proteomes" id="UP000527355"/>
    </source>
</evidence>
<name>A0A7J7XJE8_MYOMY</name>
<keyword evidence="2" id="KW-1185">Reference proteome</keyword>
<dbReference type="EMBL" id="JABWUV010000006">
    <property type="protein sequence ID" value="KAF6349847.1"/>
    <property type="molecule type" value="Genomic_DNA"/>
</dbReference>